<dbReference type="PANTHER" id="PTHR43620:SF7">
    <property type="entry name" value="GLYCEROPHOSPHODIESTER PHOSPHODIESTERASE GDPD5-RELATED"/>
    <property type="match status" value="1"/>
</dbReference>
<evidence type="ECO:0000259" key="7">
    <source>
        <dbReference type="PROSITE" id="PS51704"/>
    </source>
</evidence>
<dbReference type="Gene3D" id="3.20.20.190">
    <property type="entry name" value="Phosphatidylinositol (PI) phosphodiesterase"/>
    <property type="match status" value="1"/>
</dbReference>
<organism evidence="8 9">
    <name type="scientific">Massilia jejuensis</name>
    <dbReference type="NCBI Taxonomy" id="648894"/>
    <lineage>
        <taxon>Bacteria</taxon>
        <taxon>Pseudomonadati</taxon>
        <taxon>Pseudomonadota</taxon>
        <taxon>Betaproteobacteria</taxon>
        <taxon>Burkholderiales</taxon>
        <taxon>Oxalobacteraceae</taxon>
        <taxon>Telluria group</taxon>
        <taxon>Massilia</taxon>
    </lineage>
</organism>
<evidence type="ECO:0000256" key="5">
    <source>
        <dbReference type="ARBA" id="ARBA00022801"/>
    </source>
</evidence>
<accession>A0ABW0PI21</accession>
<dbReference type="EC" id="3.1.4.46" evidence="2"/>
<keyword evidence="9" id="KW-1185">Reference proteome</keyword>
<dbReference type="SUPFAM" id="SSF51695">
    <property type="entry name" value="PLC-like phosphodiesterases"/>
    <property type="match status" value="1"/>
</dbReference>
<evidence type="ECO:0000256" key="4">
    <source>
        <dbReference type="ARBA" id="ARBA00022798"/>
    </source>
</evidence>
<dbReference type="EMBL" id="JBHSMS010000036">
    <property type="protein sequence ID" value="MFC5511673.1"/>
    <property type="molecule type" value="Genomic_DNA"/>
</dbReference>
<evidence type="ECO:0000256" key="1">
    <source>
        <dbReference type="ARBA" id="ARBA00007277"/>
    </source>
</evidence>
<sequence>MPIILPAGAARRGLLRGFGGIMALTAFPRLALGQSPATRPIPGPTPSLYAHRGASALFPEHTLAAYAKAIADGADYVEPDLVCTKDGVLVARHENAITDTTDVAAHAEFAHRKTRKLIDGEAHEGWFVSDFTLDELKMLRAVERLPKMRGTCHDGQFQVVSLEEIIDFVAAEAAARGRTIGLIPELKHSTWFATAGLALEERLVSTLNAHAYTRRAPVTVQSFETANLKALRKTLGRSTHVRLAQLVVAGGRYDAVRPADVALSGGSLTYGEMVSPRGLRQLAEYADVLAPITRAVIPLGTDERLAKPTTLVADAHRAGLQVVAWTFRPENAFLPADFRNGDGPDARNEAGSVAEMRRYLETGIDGLFSDDSALARSAIGP</sequence>
<evidence type="ECO:0000313" key="9">
    <source>
        <dbReference type="Proteomes" id="UP001596031"/>
    </source>
</evidence>
<proteinExistence type="inferred from homology"/>
<feature type="domain" description="GP-PDE" evidence="7">
    <location>
        <begin position="46"/>
        <end position="379"/>
    </location>
</feature>
<keyword evidence="4" id="KW-0319">Glycerol metabolism</keyword>
<dbReference type="PANTHER" id="PTHR43620">
    <property type="entry name" value="GLYCEROPHOSPHORYL DIESTER PHOSPHODIESTERASE"/>
    <property type="match status" value="1"/>
</dbReference>
<dbReference type="InterPro" id="IPR017946">
    <property type="entry name" value="PLC-like_Pdiesterase_TIM-brl"/>
</dbReference>
<evidence type="ECO:0000256" key="3">
    <source>
        <dbReference type="ARBA" id="ARBA00022729"/>
    </source>
</evidence>
<keyword evidence="5" id="KW-0378">Hydrolase</keyword>
<dbReference type="Proteomes" id="UP001596031">
    <property type="component" value="Unassembled WGS sequence"/>
</dbReference>
<dbReference type="PROSITE" id="PS51704">
    <property type="entry name" value="GP_PDE"/>
    <property type="match status" value="1"/>
</dbReference>
<reference evidence="9" key="1">
    <citation type="journal article" date="2019" name="Int. J. Syst. Evol. Microbiol.">
        <title>The Global Catalogue of Microorganisms (GCM) 10K type strain sequencing project: providing services to taxonomists for standard genome sequencing and annotation.</title>
        <authorList>
            <consortium name="The Broad Institute Genomics Platform"/>
            <consortium name="The Broad Institute Genome Sequencing Center for Infectious Disease"/>
            <person name="Wu L."/>
            <person name="Ma J."/>
        </authorList>
    </citation>
    <scope>NUCLEOTIDE SEQUENCE [LARGE SCALE GENOMIC DNA]</scope>
    <source>
        <strain evidence="9">CCUG 38813</strain>
    </source>
</reference>
<evidence type="ECO:0000256" key="6">
    <source>
        <dbReference type="ARBA" id="ARBA00047512"/>
    </source>
</evidence>
<dbReference type="Pfam" id="PF03009">
    <property type="entry name" value="GDPD"/>
    <property type="match status" value="1"/>
</dbReference>
<keyword evidence="3" id="KW-0732">Signal</keyword>
<protein>
    <recommendedName>
        <fullName evidence="2">glycerophosphodiester phosphodiesterase</fullName>
        <ecNumber evidence="2">3.1.4.46</ecNumber>
    </recommendedName>
</protein>
<name>A0ABW0PI21_9BURK</name>
<comment type="caution">
    <text evidence="8">The sequence shown here is derived from an EMBL/GenBank/DDBJ whole genome shotgun (WGS) entry which is preliminary data.</text>
</comment>
<comment type="similarity">
    <text evidence="1">Belongs to the glycerophosphoryl diester phosphodiesterase family.</text>
</comment>
<dbReference type="RefSeq" id="WP_379720762.1">
    <property type="nucleotide sequence ID" value="NZ_JBHSMS010000036.1"/>
</dbReference>
<gene>
    <name evidence="8" type="ORF">ACFPOU_11120</name>
</gene>
<comment type="catalytic activity">
    <reaction evidence="6">
        <text>a sn-glycero-3-phosphodiester + H2O = an alcohol + sn-glycerol 3-phosphate + H(+)</text>
        <dbReference type="Rhea" id="RHEA:12969"/>
        <dbReference type="ChEBI" id="CHEBI:15377"/>
        <dbReference type="ChEBI" id="CHEBI:15378"/>
        <dbReference type="ChEBI" id="CHEBI:30879"/>
        <dbReference type="ChEBI" id="CHEBI:57597"/>
        <dbReference type="ChEBI" id="CHEBI:83408"/>
        <dbReference type="EC" id="3.1.4.46"/>
    </reaction>
</comment>
<evidence type="ECO:0000256" key="2">
    <source>
        <dbReference type="ARBA" id="ARBA00012247"/>
    </source>
</evidence>
<dbReference type="InterPro" id="IPR030395">
    <property type="entry name" value="GP_PDE_dom"/>
</dbReference>
<evidence type="ECO:0000313" key="8">
    <source>
        <dbReference type="EMBL" id="MFC5511673.1"/>
    </source>
</evidence>